<dbReference type="RefSeq" id="WP_215822277.1">
    <property type="nucleotide sequence ID" value="NZ_JAGSOY010000131.1"/>
</dbReference>
<sequence>METRQTNKVMLSGASNSRRLMPGHRVNITEHAQFEVEYLITRVTHEGTNPQALDEGALAKADITSAIPFTNH</sequence>
<organism evidence="1 2">
    <name type="scientific">Zooshikella harenae</name>
    <dbReference type="NCBI Taxonomy" id="2827238"/>
    <lineage>
        <taxon>Bacteria</taxon>
        <taxon>Pseudomonadati</taxon>
        <taxon>Pseudomonadota</taxon>
        <taxon>Gammaproteobacteria</taxon>
        <taxon>Oceanospirillales</taxon>
        <taxon>Zooshikellaceae</taxon>
        <taxon>Zooshikella</taxon>
    </lineage>
</organism>
<evidence type="ECO:0000313" key="1">
    <source>
        <dbReference type="EMBL" id="MBU2714001.1"/>
    </source>
</evidence>
<dbReference type="Gene3D" id="2.30.110.50">
    <property type="match status" value="1"/>
</dbReference>
<proteinExistence type="predicted"/>
<name>A0ABS5ZKZ9_9GAMM</name>
<feature type="non-terminal residue" evidence="1">
    <location>
        <position position="72"/>
    </location>
</feature>
<dbReference type="SUPFAM" id="SSF69279">
    <property type="entry name" value="Phage tail proteins"/>
    <property type="match status" value="1"/>
</dbReference>
<accession>A0ABS5ZKZ9</accession>
<dbReference type="Proteomes" id="UP000690515">
    <property type="component" value="Unassembled WGS sequence"/>
</dbReference>
<gene>
    <name evidence="1" type="ORF">KCG35_23380</name>
</gene>
<dbReference type="Pfam" id="PF05954">
    <property type="entry name" value="Phage_GPD"/>
    <property type="match status" value="1"/>
</dbReference>
<evidence type="ECO:0000313" key="2">
    <source>
        <dbReference type="Proteomes" id="UP000690515"/>
    </source>
</evidence>
<comment type="caution">
    <text evidence="1">The sequence shown here is derived from an EMBL/GenBank/DDBJ whole genome shotgun (WGS) entry which is preliminary data.</text>
</comment>
<dbReference type="EMBL" id="JAGSOY010000131">
    <property type="protein sequence ID" value="MBU2714001.1"/>
    <property type="molecule type" value="Genomic_DNA"/>
</dbReference>
<protein>
    <submittedName>
        <fullName evidence="1">Uncharacterized protein</fullName>
    </submittedName>
</protein>
<reference evidence="1 2" key="1">
    <citation type="submission" date="2021-04" db="EMBL/GenBank/DDBJ databases">
        <authorList>
            <person name="Pira H."/>
            <person name="Risdian C."/>
            <person name="Wink J."/>
        </authorList>
    </citation>
    <scope>NUCLEOTIDE SEQUENCE [LARGE SCALE GENOMIC DNA]</scope>
    <source>
        <strain evidence="1 2">WH53</strain>
    </source>
</reference>
<keyword evidence="2" id="KW-1185">Reference proteome</keyword>